<dbReference type="KEGG" id="ssyi:EKG83_15475"/>
<evidence type="ECO:0000313" key="3">
    <source>
        <dbReference type="Proteomes" id="UP000325787"/>
    </source>
</evidence>
<proteinExistence type="predicted"/>
<accession>A0A5Q0GXG8</accession>
<feature type="region of interest" description="Disordered" evidence="1">
    <location>
        <begin position="104"/>
        <end position="127"/>
    </location>
</feature>
<dbReference type="RefSeq" id="WP_153278140.1">
    <property type="nucleotide sequence ID" value="NZ_CP034550.1"/>
</dbReference>
<name>A0A5Q0GXG8_SACSY</name>
<organism evidence="2 3">
    <name type="scientific">Saccharothrix syringae</name>
    <name type="common">Nocardiopsis syringae</name>
    <dbReference type="NCBI Taxonomy" id="103733"/>
    <lineage>
        <taxon>Bacteria</taxon>
        <taxon>Bacillati</taxon>
        <taxon>Actinomycetota</taxon>
        <taxon>Actinomycetes</taxon>
        <taxon>Pseudonocardiales</taxon>
        <taxon>Pseudonocardiaceae</taxon>
        <taxon>Saccharothrix</taxon>
    </lineage>
</organism>
<gene>
    <name evidence="2" type="ORF">EKG83_15475</name>
</gene>
<reference evidence="3" key="1">
    <citation type="journal article" date="2021" name="Curr. Microbiol.">
        <title>Complete genome of nocamycin-producing strain Saccharothrix syringae NRRL B-16468 reveals the biosynthetic potential for secondary metabolites.</title>
        <authorList>
            <person name="Mo X."/>
            <person name="Yang S."/>
        </authorList>
    </citation>
    <scope>NUCLEOTIDE SEQUENCE [LARGE SCALE GENOMIC DNA]</scope>
    <source>
        <strain evidence="3">ATCC 51364 / DSM 43886 / JCM 6844 / KCTC 9398 / NBRC 14523 / NRRL B-16468 / INA 2240</strain>
    </source>
</reference>
<sequence>MSSVSGKSKYPARFRRDAVVPVRSRDWVRTAEQSQAAAPTGDVSADEYQEPRELRAPGALRGMVEDHLREHPGEEFSPTAIGRALTRSAGAVHNAQEKLVENGYALHTSDKPKKYSLATDPAAAHTK</sequence>
<evidence type="ECO:0000256" key="1">
    <source>
        <dbReference type="SAM" id="MobiDB-lite"/>
    </source>
</evidence>
<dbReference type="Proteomes" id="UP000325787">
    <property type="component" value="Chromosome"/>
</dbReference>
<feature type="region of interest" description="Disordered" evidence="1">
    <location>
        <begin position="26"/>
        <end position="52"/>
    </location>
</feature>
<dbReference type="AlphaFoldDB" id="A0A5Q0GXG8"/>
<dbReference type="EMBL" id="CP034550">
    <property type="protein sequence ID" value="QFZ18679.1"/>
    <property type="molecule type" value="Genomic_DNA"/>
</dbReference>
<keyword evidence="3" id="KW-1185">Reference proteome</keyword>
<protein>
    <submittedName>
        <fullName evidence="2">Uncharacterized protein</fullName>
    </submittedName>
</protein>
<evidence type="ECO:0000313" key="2">
    <source>
        <dbReference type="EMBL" id="QFZ18679.1"/>
    </source>
</evidence>